<keyword evidence="2" id="KW-1185">Reference proteome</keyword>
<gene>
    <name evidence="1" type="ORF">KHA99_28245</name>
</gene>
<protein>
    <recommendedName>
        <fullName evidence="3">Transposase</fullName>
    </recommendedName>
</protein>
<comment type="caution">
    <text evidence="1">The sequence shown here is derived from an EMBL/GenBank/DDBJ whole genome shotgun (WGS) entry which is preliminary data.</text>
</comment>
<evidence type="ECO:0008006" key="3">
    <source>
        <dbReference type="Google" id="ProtNLM"/>
    </source>
</evidence>
<sequence length="269" mass="31272">MFHKQFYLEENKYKDHAQWKEKWLESRSSQFLVVGSKDETYGNQSATYDLQNALRLRVADHFISKYGKYITFPEVHFPYGQEVIDQAKIPYMGFTRNGKPQKYFSSITYRFLKQEKGWYVNATLEKETPKIGTSNLNGLIGIDLNAGFLAICEIDRFGNPIKSWTVDVPMYCRRKEQLQASLSDALKEILAHAVSVQKDVVIEKLDFSKKKASLREMGTKYARMLSGFAYSSFQQLIESKAKKAGIYGALRTKFPWFRCLHDCKKRLLF</sequence>
<accession>A0A942U7W6</accession>
<evidence type="ECO:0000313" key="2">
    <source>
        <dbReference type="Proteomes" id="UP000679749"/>
    </source>
</evidence>
<dbReference type="EMBL" id="JAGYPF010000006">
    <property type="protein sequence ID" value="MBS4216321.1"/>
    <property type="molecule type" value="Genomic_DNA"/>
</dbReference>
<reference evidence="1" key="1">
    <citation type="submission" date="2021-05" db="EMBL/GenBank/DDBJ databases">
        <title>Novel Bacillus species.</title>
        <authorList>
            <person name="Liu G."/>
        </authorList>
    </citation>
    <scope>NUCLEOTIDE SEQUENCE</scope>
    <source>
        <strain evidence="1">FJAT-49825</strain>
    </source>
</reference>
<name>A0A942U7W6_9BACI</name>
<evidence type="ECO:0000313" key="1">
    <source>
        <dbReference type="EMBL" id="MBS4216321.1"/>
    </source>
</evidence>
<dbReference type="Proteomes" id="UP000679749">
    <property type="component" value="Unassembled WGS sequence"/>
</dbReference>
<dbReference type="AlphaFoldDB" id="A0A942U7W6"/>
<organism evidence="1 2">
    <name type="scientific">Neobacillus rhizophilus</name>
    <dbReference type="NCBI Taxonomy" id="2833579"/>
    <lineage>
        <taxon>Bacteria</taxon>
        <taxon>Bacillati</taxon>
        <taxon>Bacillota</taxon>
        <taxon>Bacilli</taxon>
        <taxon>Bacillales</taxon>
        <taxon>Bacillaceae</taxon>
        <taxon>Neobacillus</taxon>
    </lineage>
</organism>
<proteinExistence type="predicted"/>